<proteinExistence type="predicted"/>
<dbReference type="AlphaFoldDB" id="A0A4D6LG39"/>
<organism evidence="2 3">
    <name type="scientific">Vigna unguiculata</name>
    <name type="common">Cowpea</name>
    <dbReference type="NCBI Taxonomy" id="3917"/>
    <lineage>
        <taxon>Eukaryota</taxon>
        <taxon>Viridiplantae</taxon>
        <taxon>Streptophyta</taxon>
        <taxon>Embryophyta</taxon>
        <taxon>Tracheophyta</taxon>
        <taxon>Spermatophyta</taxon>
        <taxon>Magnoliopsida</taxon>
        <taxon>eudicotyledons</taxon>
        <taxon>Gunneridae</taxon>
        <taxon>Pentapetalae</taxon>
        <taxon>rosids</taxon>
        <taxon>fabids</taxon>
        <taxon>Fabales</taxon>
        <taxon>Fabaceae</taxon>
        <taxon>Papilionoideae</taxon>
        <taxon>50 kb inversion clade</taxon>
        <taxon>NPAAA clade</taxon>
        <taxon>indigoferoid/millettioid clade</taxon>
        <taxon>Phaseoleae</taxon>
        <taxon>Vigna</taxon>
    </lineage>
</organism>
<dbReference type="PANTHER" id="PTHR31672:SF13">
    <property type="entry name" value="F-BOX PROTEIN CPR30-LIKE"/>
    <property type="match status" value="1"/>
</dbReference>
<dbReference type="InterPro" id="IPR017451">
    <property type="entry name" value="F-box-assoc_interact_dom"/>
</dbReference>
<name>A0A4D6LG39_VIGUN</name>
<dbReference type="InterPro" id="IPR013187">
    <property type="entry name" value="F-box-assoc_dom_typ3"/>
</dbReference>
<feature type="domain" description="F-box" evidence="1">
    <location>
        <begin position="10"/>
        <end position="50"/>
    </location>
</feature>
<evidence type="ECO:0000313" key="3">
    <source>
        <dbReference type="Proteomes" id="UP000501690"/>
    </source>
</evidence>
<dbReference type="Pfam" id="PF08268">
    <property type="entry name" value="FBA_3"/>
    <property type="match status" value="1"/>
</dbReference>
<dbReference type="NCBIfam" id="TIGR01640">
    <property type="entry name" value="F_box_assoc_1"/>
    <property type="match status" value="1"/>
</dbReference>
<dbReference type="SUPFAM" id="SSF81383">
    <property type="entry name" value="F-box domain"/>
    <property type="match status" value="1"/>
</dbReference>
<dbReference type="InterPro" id="IPR001810">
    <property type="entry name" value="F-box_dom"/>
</dbReference>
<sequence>MSSSQNNCVLSQDILMEILSRLPIKDIGRLKCVSKGLNRLVSDSTFVKLHLQRSSKNTHMLLTFEDYHINRTRNYAVVCPVQELLDHPSSTLKTLHHKHLPFNRKYNVLGACNGLVCLQDSCIDDEFEEYWFRIGNPTTRVMTKDSPHIRLNRRDYWLMFGFGYDEWSDSYQVVLLDNNRNQSQKLEVSVCCLGDTCWRNTLTCDAVTPMIGLQSRGTCGAFVSGTLNWLVYPRSHCDDKRGPKMNELEIFCYDLRKETRSFFSMPDGILEVRAFEPVLKVLNGCLCLSHHHEDNFVVWLKREFIDEKSWSKLLNINYQDDIDQCPSYMNVICMREKDGAVLVANTVFDANFIWYNSRDDRREGREYYGQDIWSLFSYDYVQSLVFPRRKTSQQSKHKQFKKDEDEEIASNDEECDCNPTQALIANFLPNCEISSNSSKLLARAAAQATSSCFEREPVSLRREGMTAPLFLVRALA</sequence>
<dbReference type="Proteomes" id="UP000501690">
    <property type="component" value="Linkage Group LG3"/>
</dbReference>
<keyword evidence="3" id="KW-1185">Reference proteome</keyword>
<protein>
    <recommendedName>
        <fullName evidence="1">F-box domain-containing protein</fullName>
    </recommendedName>
</protein>
<reference evidence="2 3" key="1">
    <citation type="submission" date="2019-04" db="EMBL/GenBank/DDBJ databases">
        <title>An improved genome assembly and genetic linkage map for asparagus bean, Vigna unguiculata ssp. sesquipedialis.</title>
        <authorList>
            <person name="Xia Q."/>
            <person name="Zhang R."/>
            <person name="Dong Y."/>
        </authorList>
    </citation>
    <scope>NUCLEOTIDE SEQUENCE [LARGE SCALE GENOMIC DNA]</scope>
    <source>
        <tissue evidence="2">Leaf</tissue>
    </source>
</reference>
<dbReference type="SMART" id="SM00256">
    <property type="entry name" value="FBOX"/>
    <property type="match status" value="1"/>
</dbReference>
<dbReference type="InterPro" id="IPR036047">
    <property type="entry name" value="F-box-like_dom_sf"/>
</dbReference>
<accession>A0A4D6LG39</accession>
<evidence type="ECO:0000313" key="2">
    <source>
        <dbReference type="EMBL" id="QCD87144.1"/>
    </source>
</evidence>
<gene>
    <name evidence="2" type="ORF">DEO72_LG3g1678</name>
</gene>
<dbReference type="PANTHER" id="PTHR31672">
    <property type="entry name" value="BNACNNG10540D PROTEIN"/>
    <property type="match status" value="1"/>
</dbReference>
<evidence type="ECO:0000259" key="1">
    <source>
        <dbReference type="SMART" id="SM00256"/>
    </source>
</evidence>
<dbReference type="InterPro" id="IPR050796">
    <property type="entry name" value="SCF_F-box_component"/>
</dbReference>
<dbReference type="Gene3D" id="1.20.1280.50">
    <property type="match status" value="1"/>
</dbReference>
<dbReference type="EMBL" id="CP039347">
    <property type="protein sequence ID" value="QCD87144.1"/>
    <property type="molecule type" value="Genomic_DNA"/>
</dbReference>
<dbReference type="Pfam" id="PF00646">
    <property type="entry name" value="F-box"/>
    <property type="match status" value="1"/>
</dbReference>